<protein>
    <submittedName>
        <fullName evidence="1">Uncharacterized protein</fullName>
    </submittedName>
</protein>
<accession>H0ELS3</accession>
<dbReference type="AlphaFoldDB" id="H0ELS3"/>
<sequence length="114" mass="13018">MKVPRYFCPWCGVEFLALLDPLLNRWQAALKHGCEVGVADHTVYDHCVVCKKNPKDWSSSEQRLCFDLESIEKSVDGIDTILSEYETQELDHGLKSRHGLRGDWDRSPVLGKSL</sequence>
<evidence type="ECO:0000313" key="1">
    <source>
        <dbReference type="EMBL" id="EHL00460.1"/>
    </source>
</evidence>
<dbReference type="InParanoid" id="H0ELS3"/>
<dbReference type="HOGENOM" id="CLU_2121323_0_0_1"/>
<keyword evidence="2" id="KW-1185">Reference proteome</keyword>
<proteinExistence type="predicted"/>
<gene>
    <name evidence="1" type="ORF">M7I_3543</name>
</gene>
<evidence type="ECO:0000313" key="2">
    <source>
        <dbReference type="Proteomes" id="UP000005446"/>
    </source>
</evidence>
<dbReference type="EMBL" id="AGUE01000080">
    <property type="protein sequence ID" value="EHL00460.1"/>
    <property type="molecule type" value="Genomic_DNA"/>
</dbReference>
<name>H0ELS3_GLAL7</name>
<comment type="caution">
    <text evidence="1">The sequence shown here is derived from an EMBL/GenBank/DDBJ whole genome shotgun (WGS) entry which is preliminary data.</text>
</comment>
<dbReference type="Proteomes" id="UP000005446">
    <property type="component" value="Unassembled WGS sequence"/>
</dbReference>
<reference evidence="1 2" key="1">
    <citation type="journal article" date="2012" name="Eukaryot. Cell">
        <title>Genome sequence of the fungus Glarea lozoyensis: the first genome sequence of a species from the Helotiaceae family.</title>
        <authorList>
            <person name="Youssar L."/>
            <person name="Gruening B.A."/>
            <person name="Erxleben A."/>
            <person name="Guenther S."/>
            <person name="Huettel W."/>
        </authorList>
    </citation>
    <scope>NUCLEOTIDE SEQUENCE [LARGE SCALE GENOMIC DNA]</scope>
    <source>
        <strain evidence="2">ATCC 74030 / MF5533</strain>
    </source>
</reference>
<organism evidence="1 2">
    <name type="scientific">Glarea lozoyensis (strain ATCC 74030 / MF5533)</name>
    <dbReference type="NCBI Taxonomy" id="1104152"/>
    <lineage>
        <taxon>Eukaryota</taxon>
        <taxon>Fungi</taxon>
        <taxon>Dikarya</taxon>
        <taxon>Ascomycota</taxon>
        <taxon>Pezizomycotina</taxon>
        <taxon>Leotiomycetes</taxon>
        <taxon>Helotiales</taxon>
        <taxon>Helotiaceae</taxon>
        <taxon>Glarea</taxon>
    </lineage>
</organism>